<dbReference type="FunFam" id="3.30.70.360:FF:000001">
    <property type="entry name" value="N-acetyldiaminopimelate deacetylase"/>
    <property type="match status" value="1"/>
</dbReference>
<dbReference type="STRING" id="47500.AF333_20600"/>
<dbReference type="PIRSF" id="PIRSF005962">
    <property type="entry name" value="Pept_M20D_amidohydro"/>
    <property type="match status" value="1"/>
</dbReference>
<dbReference type="SUPFAM" id="SSF53187">
    <property type="entry name" value="Zn-dependent exopeptidases"/>
    <property type="match status" value="1"/>
</dbReference>
<dbReference type="NCBIfam" id="TIGR01891">
    <property type="entry name" value="amidohydrolases"/>
    <property type="match status" value="1"/>
</dbReference>
<dbReference type="PANTHER" id="PTHR11014:SF63">
    <property type="entry name" value="METALLOPEPTIDASE, PUTATIVE (AFU_ORTHOLOGUE AFUA_6G09600)-RELATED"/>
    <property type="match status" value="1"/>
</dbReference>
<dbReference type="PANTHER" id="PTHR11014">
    <property type="entry name" value="PEPTIDASE M20 FAMILY MEMBER"/>
    <property type="match status" value="1"/>
</dbReference>
<dbReference type="GO" id="GO:0019877">
    <property type="term" value="P:diaminopimelate biosynthetic process"/>
    <property type="evidence" value="ECO:0007669"/>
    <property type="project" value="UniProtKB-ARBA"/>
</dbReference>
<dbReference type="GO" id="GO:0046872">
    <property type="term" value="F:metal ion binding"/>
    <property type="evidence" value="ECO:0007669"/>
    <property type="project" value="UniProtKB-KW"/>
</dbReference>
<proteinExistence type="predicted"/>
<evidence type="ECO:0000313" key="5">
    <source>
        <dbReference type="EMBL" id="SDK40252.1"/>
    </source>
</evidence>
<accession>A0A0D1XMH7</accession>
<dbReference type="Proteomes" id="UP000037269">
    <property type="component" value="Unassembled WGS sequence"/>
</dbReference>
<evidence type="ECO:0000313" key="6">
    <source>
        <dbReference type="Proteomes" id="UP000037269"/>
    </source>
</evidence>
<organism evidence="4 6">
    <name type="scientific">Aneurinibacillus migulanus</name>
    <name type="common">Bacillus migulanus</name>
    <dbReference type="NCBI Taxonomy" id="47500"/>
    <lineage>
        <taxon>Bacteria</taxon>
        <taxon>Bacillati</taxon>
        <taxon>Bacillota</taxon>
        <taxon>Bacilli</taxon>
        <taxon>Bacillales</taxon>
        <taxon>Paenibacillaceae</taxon>
        <taxon>Aneurinibacillus group</taxon>
        <taxon>Aneurinibacillus</taxon>
    </lineage>
</organism>
<evidence type="ECO:0000256" key="2">
    <source>
        <dbReference type="PIRSR" id="PIRSR005962-1"/>
    </source>
</evidence>
<sequence length="393" mass="43848">MWQWENNMTEQLYRIRRHLHQFPELSFQEHRTCAYIIEQLKAWEIPYKQFGATGVIVDIYGESGKGLHLALRADIDALPIQEETALPFASRQPGIMHACGHDGHTTILLGAVYHLWKHRSQLSGMVRCIFQPGEEADGAAKQMIEQGVLRNPNIDTVVALHLWPYLPFGTVGIKSEAMTASCDDFVMTVHGKSGHGARPHQAVDAIAIAAEVVRALQFLATKRCDPVEPVVMHVGRIQAGTANNIVADQARLEGTIRTTTQHLREQVKQDFFTFVTHVVESFGGKVSIQYADGIPPVVNDEHVCNVLAQSIRKMIGTDAVYTLKSPSMGADDFGYFAQEVAGAYFRLGIRKEDTNTYDLHHPKFQFDEAILPVGAKILTQFAFDWLTEGVEIT</sequence>
<feature type="binding site" evidence="2">
    <location>
        <position position="360"/>
    </location>
    <ligand>
        <name>Mn(2+)</name>
        <dbReference type="ChEBI" id="CHEBI:29035"/>
        <label>2</label>
    </ligand>
</feature>
<keyword evidence="2" id="KW-0464">Manganese</keyword>
<dbReference type="InterPro" id="IPR017439">
    <property type="entry name" value="Amidohydrolase"/>
</dbReference>
<protein>
    <submittedName>
        <fullName evidence="4">Amidohydrolase</fullName>
    </submittedName>
</protein>
<dbReference type="Gene3D" id="3.30.70.360">
    <property type="match status" value="1"/>
</dbReference>
<dbReference type="PATRIC" id="fig|47500.8.peg.1868"/>
<reference evidence="5 7" key="2">
    <citation type="submission" date="2016-10" db="EMBL/GenBank/DDBJ databases">
        <authorList>
            <person name="de Groot N.N."/>
        </authorList>
    </citation>
    <scope>NUCLEOTIDE SEQUENCE [LARGE SCALE GENOMIC DNA]</scope>
    <source>
        <strain evidence="5 7">DSM 2895</strain>
    </source>
</reference>
<keyword evidence="6" id="KW-1185">Reference proteome</keyword>
<reference evidence="4 6" key="1">
    <citation type="submission" date="2015-07" db="EMBL/GenBank/DDBJ databases">
        <title>Fjat-14205 dsm 2895.</title>
        <authorList>
            <person name="Liu B."/>
            <person name="Wang J."/>
            <person name="Zhu Y."/>
            <person name="Liu G."/>
            <person name="Chen Q."/>
            <person name="Chen Z."/>
            <person name="Lan J."/>
            <person name="Che J."/>
            <person name="Ge C."/>
            <person name="Shi H."/>
            <person name="Pan Z."/>
            <person name="Liu X."/>
        </authorList>
    </citation>
    <scope>NUCLEOTIDE SEQUENCE [LARGE SCALE GENOMIC DNA]</scope>
    <source>
        <strain evidence="4 6">DSM 2895</strain>
    </source>
</reference>
<feature type="domain" description="Peptidase M20 dimerisation" evidence="3">
    <location>
        <begin position="185"/>
        <end position="276"/>
    </location>
</feature>
<dbReference type="Proteomes" id="UP000182836">
    <property type="component" value="Unassembled WGS sequence"/>
</dbReference>
<dbReference type="GO" id="GO:0050118">
    <property type="term" value="F:N-acetyldiaminopimelate deacetylase activity"/>
    <property type="evidence" value="ECO:0007669"/>
    <property type="project" value="UniProtKB-ARBA"/>
</dbReference>
<dbReference type="EMBL" id="LGUG01000004">
    <property type="protein sequence ID" value="KON97510.1"/>
    <property type="molecule type" value="Genomic_DNA"/>
</dbReference>
<dbReference type="InterPro" id="IPR002933">
    <property type="entry name" value="Peptidase_M20"/>
</dbReference>
<gene>
    <name evidence="4" type="ORF">AF333_20600</name>
    <name evidence="5" type="ORF">SAMN04487909_1535</name>
</gene>
<dbReference type="InterPro" id="IPR011650">
    <property type="entry name" value="Peptidase_M20_dimer"/>
</dbReference>
<feature type="binding site" evidence="2">
    <location>
        <position position="135"/>
    </location>
    <ligand>
        <name>Mn(2+)</name>
        <dbReference type="ChEBI" id="CHEBI:29035"/>
        <label>2</label>
    </ligand>
</feature>
<keyword evidence="2" id="KW-0479">Metal-binding</keyword>
<dbReference type="Gene3D" id="3.40.630.10">
    <property type="entry name" value="Zn peptidases"/>
    <property type="match status" value="1"/>
</dbReference>
<dbReference type="Pfam" id="PF07687">
    <property type="entry name" value="M20_dimer"/>
    <property type="match status" value="1"/>
</dbReference>
<dbReference type="AlphaFoldDB" id="A0A0D1XMH7"/>
<dbReference type="EMBL" id="FNED01000053">
    <property type="protein sequence ID" value="SDK40252.1"/>
    <property type="molecule type" value="Genomic_DNA"/>
</dbReference>
<dbReference type="CDD" id="cd03886">
    <property type="entry name" value="M20_Acy1"/>
    <property type="match status" value="1"/>
</dbReference>
<evidence type="ECO:0000256" key="1">
    <source>
        <dbReference type="ARBA" id="ARBA00022801"/>
    </source>
</evidence>
<evidence type="ECO:0000313" key="7">
    <source>
        <dbReference type="Proteomes" id="UP000182836"/>
    </source>
</evidence>
<keyword evidence="1 4" id="KW-0378">Hydrolase</keyword>
<feature type="binding site" evidence="2">
    <location>
        <position position="99"/>
    </location>
    <ligand>
        <name>Mn(2+)</name>
        <dbReference type="ChEBI" id="CHEBI:29035"/>
        <label>2</label>
    </ligand>
</feature>
<feature type="binding site" evidence="2">
    <location>
        <position position="101"/>
    </location>
    <ligand>
        <name>Mn(2+)</name>
        <dbReference type="ChEBI" id="CHEBI:29035"/>
        <label>2</label>
    </ligand>
</feature>
<evidence type="ECO:0000313" key="4">
    <source>
        <dbReference type="EMBL" id="KON97510.1"/>
    </source>
</evidence>
<comment type="cofactor">
    <cofactor evidence="2">
        <name>Mn(2+)</name>
        <dbReference type="ChEBI" id="CHEBI:29035"/>
    </cofactor>
    <text evidence="2">The Mn(2+) ion enhances activity.</text>
</comment>
<dbReference type="OrthoDB" id="9776731at2"/>
<dbReference type="SUPFAM" id="SSF55031">
    <property type="entry name" value="Bacterial exopeptidase dimerisation domain"/>
    <property type="match status" value="1"/>
</dbReference>
<name>A0A0D1XMH7_ANEMI</name>
<dbReference type="RefSeq" id="WP_043067047.1">
    <property type="nucleotide sequence ID" value="NZ_BJOA01000201.1"/>
</dbReference>
<dbReference type="GeneID" id="42307554"/>
<evidence type="ECO:0000259" key="3">
    <source>
        <dbReference type="Pfam" id="PF07687"/>
    </source>
</evidence>
<feature type="binding site" evidence="2">
    <location>
        <position position="161"/>
    </location>
    <ligand>
        <name>Mn(2+)</name>
        <dbReference type="ChEBI" id="CHEBI:29035"/>
        <label>2</label>
    </ligand>
</feature>
<dbReference type="InterPro" id="IPR036264">
    <property type="entry name" value="Bact_exopeptidase_dim_dom"/>
</dbReference>
<dbReference type="Pfam" id="PF01546">
    <property type="entry name" value="Peptidase_M20"/>
    <property type="match status" value="1"/>
</dbReference>